<accession>A0A4S8MFN0</accession>
<dbReference type="OrthoDB" id="3118317at2759"/>
<feature type="compositionally biased region" description="Polar residues" evidence="3">
    <location>
        <begin position="13"/>
        <end position="40"/>
    </location>
</feature>
<dbReference type="EMBL" id="ML179097">
    <property type="protein sequence ID" value="THV00904.1"/>
    <property type="molecule type" value="Genomic_DNA"/>
</dbReference>
<dbReference type="PROSITE" id="PS50158">
    <property type="entry name" value="ZF_CCHC"/>
    <property type="match status" value="1"/>
</dbReference>
<dbReference type="AlphaFoldDB" id="A0A4S8MFN0"/>
<dbReference type="GO" id="GO:0008270">
    <property type="term" value="F:zinc ion binding"/>
    <property type="evidence" value="ECO:0007669"/>
    <property type="project" value="UniProtKB-KW"/>
</dbReference>
<feature type="domain" description="CCHC-type" evidence="4">
    <location>
        <begin position="77"/>
        <end position="91"/>
    </location>
</feature>
<keyword evidence="1" id="KW-0507">mRNA processing</keyword>
<dbReference type="InterPro" id="IPR036875">
    <property type="entry name" value="Znf_CCHC_sf"/>
</dbReference>
<sequence>STPSYPTRRPSMGSPTSSNIQAGPGPSTQSSNPRFKTSKGSSEDTVAKSAQTDPQTYPSTFRISREERDRRMNEGLCIRCGGRGHFGKQCKTHQH</sequence>
<evidence type="ECO:0000256" key="3">
    <source>
        <dbReference type="SAM" id="MobiDB-lite"/>
    </source>
</evidence>
<keyword evidence="2" id="KW-0479">Metal-binding</keyword>
<keyword evidence="6" id="KW-1185">Reference proteome</keyword>
<reference evidence="5 6" key="1">
    <citation type="journal article" date="2019" name="Nat. Ecol. Evol.">
        <title>Megaphylogeny resolves global patterns of mushroom evolution.</title>
        <authorList>
            <person name="Varga T."/>
            <person name="Krizsan K."/>
            <person name="Foldi C."/>
            <person name="Dima B."/>
            <person name="Sanchez-Garcia M."/>
            <person name="Sanchez-Ramirez S."/>
            <person name="Szollosi G.J."/>
            <person name="Szarkandi J.G."/>
            <person name="Papp V."/>
            <person name="Albert L."/>
            <person name="Andreopoulos W."/>
            <person name="Angelini C."/>
            <person name="Antonin V."/>
            <person name="Barry K.W."/>
            <person name="Bougher N.L."/>
            <person name="Buchanan P."/>
            <person name="Buyck B."/>
            <person name="Bense V."/>
            <person name="Catcheside P."/>
            <person name="Chovatia M."/>
            <person name="Cooper J."/>
            <person name="Damon W."/>
            <person name="Desjardin D."/>
            <person name="Finy P."/>
            <person name="Geml J."/>
            <person name="Haridas S."/>
            <person name="Hughes K."/>
            <person name="Justo A."/>
            <person name="Karasinski D."/>
            <person name="Kautmanova I."/>
            <person name="Kiss B."/>
            <person name="Kocsube S."/>
            <person name="Kotiranta H."/>
            <person name="LaButti K.M."/>
            <person name="Lechner B.E."/>
            <person name="Liimatainen K."/>
            <person name="Lipzen A."/>
            <person name="Lukacs Z."/>
            <person name="Mihaltcheva S."/>
            <person name="Morgado L.N."/>
            <person name="Niskanen T."/>
            <person name="Noordeloos M.E."/>
            <person name="Ohm R.A."/>
            <person name="Ortiz-Santana B."/>
            <person name="Ovrebo C."/>
            <person name="Racz N."/>
            <person name="Riley R."/>
            <person name="Savchenko A."/>
            <person name="Shiryaev A."/>
            <person name="Soop K."/>
            <person name="Spirin V."/>
            <person name="Szebenyi C."/>
            <person name="Tomsovsky M."/>
            <person name="Tulloss R.E."/>
            <person name="Uehling J."/>
            <person name="Grigoriev I.V."/>
            <person name="Vagvolgyi C."/>
            <person name="Papp T."/>
            <person name="Martin F.M."/>
            <person name="Miettinen O."/>
            <person name="Hibbett D.S."/>
            <person name="Nagy L.G."/>
        </authorList>
    </citation>
    <scope>NUCLEOTIDE SEQUENCE [LARGE SCALE GENOMIC DNA]</scope>
    <source>
        <strain evidence="5 6">CBS 962.96</strain>
    </source>
</reference>
<dbReference type="Proteomes" id="UP000297245">
    <property type="component" value="Unassembled WGS sequence"/>
</dbReference>
<keyword evidence="2" id="KW-0863">Zinc-finger</keyword>
<evidence type="ECO:0000256" key="1">
    <source>
        <dbReference type="ARBA" id="ARBA00022664"/>
    </source>
</evidence>
<feature type="compositionally biased region" description="Polar residues" evidence="3">
    <location>
        <begin position="47"/>
        <end position="62"/>
    </location>
</feature>
<feature type="region of interest" description="Disordered" evidence="3">
    <location>
        <begin position="1"/>
        <end position="69"/>
    </location>
</feature>
<dbReference type="SUPFAM" id="SSF57756">
    <property type="entry name" value="Retrovirus zinc finger-like domains"/>
    <property type="match status" value="1"/>
</dbReference>
<evidence type="ECO:0000313" key="5">
    <source>
        <dbReference type="EMBL" id="THV00904.1"/>
    </source>
</evidence>
<gene>
    <name evidence="5" type="ORF">K435DRAFT_593226</name>
</gene>
<proteinExistence type="predicted"/>
<keyword evidence="2" id="KW-0862">Zinc</keyword>
<name>A0A4S8MFN0_DENBC</name>
<evidence type="ECO:0000313" key="6">
    <source>
        <dbReference type="Proteomes" id="UP000297245"/>
    </source>
</evidence>
<evidence type="ECO:0000259" key="4">
    <source>
        <dbReference type="PROSITE" id="PS50158"/>
    </source>
</evidence>
<dbReference type="GO" id="GO:0003676">
    <property type="term" value="F:nucleic acid binding"/>
    <property type="evidence" value="ECO:0007669"/>
    <property type="project" value="InterPro"/>
</dbReference>
<dbReference type="GO" id="GO:0006397">
    <property type="term" value="P:mRNA processing"/>
    <property type="evidence" value="ECO:0007669"/>
    <property type="project" value="UniProtKB-KW"/>
</dbReference>
<dbReference type="Gene3D" id="4.10.60.10">
    <property type="entry name" value="Zinc finger, CCHC-type"/>
    <property type="match status" value="1"/>
</dbReference>
<protein>
    <recommendedName>
        <fullName evidence="4">CCHC-type domain-containing protein</fullName>
    </recommendedName>
</protein>
<organism evidence="5 6">
    <name type="scientific">Dendrothele bispora (strain CBS 962.96)</name>
    <dbReference type="NCBI Taxonomy" id="1314807"/>
    <lineage>
        <taxon>Eukaryota</taxon>
        <taxon>Fungi</taxon>
        <taxon>Dikarya</taxon>
        <taxon>Basidiomycota</taxon>
        <taxon>Agaricomycotina</taxon>
        <taxon>Agaricomycetes</taxon>
        <taxon>Agaricomycetidae</taxon>
        <taxon>Agaricales</taxon>
        <taxon>Agaricales incertae sedis</taxon>
        <taxon>Dendrothele</taxon>
    </lineage>
</organism>
<evidence type="ECO:0000256" key="2">
    <source>
        <dbReference type="PROSITE-ProRule" id="PRU00047"/>
    </source>
</evidence>
<feature type="non-terminal residue" evidence="5">
    <location>
        <position position="1"/>
    </location>
</feature>
<feature type="non-terminal residue" evidence="5">
    <location>
        <position position="95"/>
    </location>
</feature>
<dbReference type="InterPro" id="IPR001878">
    <property type="entry name" value="Znf_CCHC"/>
</dbReference>